<dbReference type="Gene3D" id="1.20.120.1490">
    <property type="match status" value="1"/>
</dbReference>
<keyword evidence="2" id="KW-1185">Reference proteome</keyword>
<dbReference type="OrthoDB" id="7450844at2"/>
<evidence type="ECO:0000313" key="1">
    <source>
        <dbReference type="EMBL" id="TVV74255.1"/>
    </source>
</evidence>
<reference evidence="1 2" key="1">
    <citation type="submission" date="2019-07" db="EMBL/GenBank/DDBJ databases">
        <title>Sphingomonas solaris sp. nov., isolated from a solar panel from Boston, Massachusetts.</title>
        <authorList>
            <person name="Tanner K."/>
            <person name="Pascual J."/>
            <person name="Mancuso C."/>
            <person name="Pereto J."/>
            <person name="Khalil A."/>
            <person name="Vilanova C."/>
        </authorList>
    </citation>
    <scope>NUCLEOTIDE SEQUENCE [LARGE SCALE GENOMIC DNA]</scope>
    <source>
        <strain evidence="1 2">R4DWN</strain>
    </source>
</reference>
<dbReference type="Proteomes" id="UP000318681">
    <property type="component" value="Unassembled WGS sequence"/>
</dbReference>
<dbReference type="InterPro" id="IPR025961">
    <property type="entry name" value="Metal_resist"/>
</dbReference>
<comment type="caution">
    <text evidence="1">The sequence shown here is derived from an EMBL/GenBank/DDBJ whole genome shotgun (WGS) entry which is preliminary data.</text>
</comment>
<gene>
    <name evidence="1" type="ORF">FOY91_10470</name>
</gene>
<proteinExistence type="predicted"/>
<sequence>MRWPGWLAIAAIAFAAALAGVFLGHRLMMPAPAEGGELHAMLHEELDLDPAQHRAIEALEGRFAIRRRALELEMRADNARLADAIAGEHRAGPAVLAAVDASHHAMGALQKETLTHLFAMRALLRPDQAARFDKAVTKALTANAAADAR</sequence>
<organism evidence="1 2">
    <name type="scientific">Alterirhizorhabdus solaris</name>
    <dbReference type="NCBI Taxonomy" id="2529389"/>
    <lineage>
        <taxon>Bacteria</taxon>
        <taxon>Pseudomonadati</taxon>
        <taxon>Pseudomonadota</taxon>
        <taxon>Alphaproteobacteria</taxon>
        <taxon>Sphingomonadales</taxon>
        <taxon>Rhizorhabdaceae</taxon>
        <taxon>Alterirhizorhabdus</taxon>
    </lineage>
</organism>
<protein>
    <submittedName>
        <fullName evidence="1">Periplasmic heavy metal sensor</fullName>
    </submittedName>
</protein>
<name>A0A558R4E3_9SPHN</name>
<dbReference type="RefSeq" id="WP_145151108.1">
    <property type="nucleotide sequence ID" value="NZ_VNIM01000036.1"/>
</dbReference>
<dbReference type="AlphaFoldDB" id="A0A558R4E3"/>
<dbReference type="Pfam" id="PF13801">
    <property type="entry name" value="Metal_resist"/>
    <property type="match status" value="1"/>
</dbReference>
<evidence type="ECO:0000313" key="2">
    <source>
        <dbReference type="Proteomes" id="UP000318681"/>
    </source>
</evidence>
<dbReference type="EMBL" id="VNIM01000036">
    <property type="protein sequence ID" value="TVV74255.1"/>
    <property type="molecule type" value="Genomic_DNA"/>
</dbReference>
<accession>A0A558R4E3</accession>